<dbReference type="Gene3D" id="3.40.50.2000">
    <property type="entry name" value="Glycogen Phosphorylase B"/>
    <property type="match status" value="2"/>
</dbReference>
<evidence type="ECO:0000313" key="2">
    <source>
        <dbReference type="EMBL" id="MCJ8210717.1"/>
    </source>
</evidence>
<keyword evidence="3" id="KW-1185">Reference proteome</keyword>
<dbReference type="InterPro" id="IPR001296">
    <property type="entry name" value="Glyco_trans_1"/>
</dbReference>
<dbReference type="AlphaFoldDB" id="A0A9X1X419"/>
<proteinExistence type="predicted"/>
<name>A0A9X1X419_9SPHI</name>
<sequence length="425" mass="48055">MLKVVHLNTYDGNGGAGKACIRLNQALLNENIDSKVIVHYKFGKNPAILTFNDSVVKKGYTAATIILERILAKRFLKPNKRTPFSFTWFGRSVIHHPDVQNADIIHLHWVNHSFLNPAHLAELAKLNKPIVWTFHDSNAFTGGCHVRYTCDHYQHQCGYCPLLKHPDEHDQSNKIWHQKKQAYDGLNFSIIAPSSWMLSSVLMSSLMKDKAIKQVPNTLNTSVFTPLKQAEARAALNIPADKFIFLSGFMPSRKDLHKGTEYLMESLNMLKERRGVKADDIELVIFGNRTNDPLPVFPFKTTFLGTIGNEEKLAQCYAAADAFLIPSLEDNLPYTVMESLACGTPVIAFTTGGIPDMVQHKHNGYLATYRSSESFTKGMEWVLDYSDKEQLRQQARQTVMDNFSEQVIAQKHIKLYQQALKTTGI</sequence>
<dbReference type="SUPFAM" id="SSF53756">
    <property type="entry name" value="UDP-Glycosyltransferase/glycogen phosphorylase"/>
    <property type="match status" value="1"/>
</dbReference>
<feature type="domain" description="Glycosyl transferase family 1" evidence="1">
    <location>
        <begin position="230"/>
        <end position="397"/>
    </location>
</feature>
<evidence type="ECO:0000313" key="3">
    <source>
        <dbReference type="Proteomes" id="UP001139450"/>
    </source>
</evidence>
<keyword evidence="2" id="KW-0808">Transferase</keyword>
<reference evidence="2" key="1">
    <citation type="submission" date="2022-04" db="EMBL/GenBank/DDBJ databases">
        <title>Mucilaginibacter sp. RS28 isolated from freshwater.</title>
        <authorList>
            <person name="Ko S.-R."/>
        </authorList>
    </citation>
    <scope>NUCLEOTIDE SEQUENCE</scope>
    <source>
        <strain evidence="2">RS28</strain>
    </source>
</reference>
<dbReference type="InterPro" id="IPR050194">
    <property type="entry name" value="Glycosyltransferase_grp1"/>
</dbReference>
<dbReference type="PANTHER" id="PTHR45947">
    <property type="entry name" value="SULFOQUINOVOSYL TRANSFERASE SQD2"/>
    <property type="match status" value="1"/>
</dbReference>
<keyword evidence="2" id="KW-0328">Glycosyltransferase</keyword>
<dbReference type="Proteomes" id="UP001139450">
    <property type="component" value="Unassembled WGS sequence"/>
</dbReference>
<accession>A0A9X1X419</accession>
<comment type="caution">
    <text evidence="2">The sequence shown here is derived from an EMBL/GenBank/DDBJ whole genome shotgun (WGS) entry which is preliminary data.</text>
</comment>
<protein>
    <submittedName>
        <fullName evidence="2">Glycosyltransferase</fullName>
        <ecNumber evidence="2">2.4.-.-</ecNumber>
    </submittedName>
</protein>
<dbReference type="EC" id="2.4.-.-" evidence="2"/>
<evidence type="ECO:0000259" key="1">
    <source>
        <dbReference type="Pfam" id="PF00534"/>
    </source>
</evidence>
<dbReference type="Pfam" id="PF00534">
    <property type="entry name" value="Glycos_transf_1"/>
    <property type="match status" value="1"/>
</dbReference>
<dbReference type="EMBL" id="JALJEJ010000006">
    <property type="protein sequence ID" value="MCJ8210717.1"/>
    <property type="molecule type" value="Genomic_DNA"/>
</dbReference>
<dbReference type="PANTHER" id="PTHR45947:SF3">
    <property type="entry name" value="SULFOQUINOVOSYL TRANSFERASE SQD2"/>
    <property type="match status" value="1"/>
</dbReference>
<dbReference type="GO" id="GO:0016757">
    <property type="term" value="F:glycosyltransferase activity"/>
    <property type="evidence" value="ECO:0007669"/>
    <property type="project" value="UniProtKB-KW"/>
</dbReference>
<dbReference type="RefSeq" id="WP_245130556.1">
    <property type="nucleotide sequence ID" value="NZ_JALJEJ010000006.1"/>
</dbReference>
<gene>
    <name evidence="2" type="ORF">MUY27_13450</name>
</gene>
<organism evidence="2 3">
    <name type="scientific">Mucilaginibacter straminoryzae</name>
    <dbReference type="NCBI Taxonomy" id="2932774"/>
    <lineage>
        <taxon>Bacteria</taxon>
        <taxon>Pseudomonadati</taxon>
        <taxon>Bacteroidota</taxon>
        <taxon>Sphingobacteriia</taxon>
        <taxon>Sphingobacteriales</taxon>
        <taxon>Sphingobacteriaceae</taxon>
        <taxon>Mucilaginibacter</taxon>
    </lineage>
</organism>